<dbReference type="Pfam" id="PF07670">
    <property type="entry name" value="Gate"/>
    <property type="match status" value="1"/>
</dbReference>
<dbReference type="EMBL" id="JBHTMN010000007">
    <property type="protein sequence ID" value="MFD1383084.1"/>
    <property type="molecule type" value="Genomic_DNA"/>
</dbReference>
<keyword evidence="1" id="KW-0472">Membrane</keyword>
<feature type="transmembrane region" description="Helical" evidence="1">
    <location>
        <begin position="228"/>
        <end position="250"/>
    </location>
</feature>
<organism evidence="3 4">
    <name type="scientific">Rhodanobacter aciditrophus</name>
    <dbReference type="NCBI Taxonomy" id="1623218"/>
    <lineage>
        <taxon>Bacteria</taxon>
        <taxon>Pseudomonadati</taxon>
        <taxon>Pseudomonadota</taxon>
        <taxon>Gammaproteobacteria</taxon>
        <taxon>Lysobacterales</taxon>
        <taxon>Rhodanobacteraceae</taxon>
        <taxon>Rhodanobacter</taxon>
    </lineage>
</organism>
<protein>
    <submittedName>
        <fullName evidence="3">YjiH family protein</fullName>
    </submittedName>
</protein>
<dbReference type="InterPro" id="IPR011642">
    <property type="entry name" value="Gate_dom"/>
</dbReference>
<keyword evidence="4" id="KW-1185">Reference proteome</keyword>
<feature type="transmembrane region" description="Helical" evidence="1">
    <location>
        <begin position="108"/>
        <end position="130"/>
    </location>
</feature>
<feature type="domain" description="Nucleoside transporter/FeoB GTPase Gate" evidence="2">
    <location>
        <begin position="152"/>
        <end position="250"/>
    </location>
</feature>
<name>A0ABW4AZT3_9GAMM</name>
<evidence type="ECO:0000259" key="2">
    <source>
        <dbReference type="Pfam" id="PF07670"/>
    </source>
</evidence>
<keyword evidence="1" id="KW-1133">Transmembrane helix</keyword>
<gene>
    <name evidence="3" type="ORF">ACFQ45_06885</name>
</gene>
<feature type="transmembrane region" description="Helical" evidence="1">
    <location>
        <begin position="411"/>
        <end position="430"/>
    </location>
</feature>
<feature type="transmembrane region" description="Helical" evidence="1">
    <location>
        <begin position="72"/>
        <end position="96"/>
    </location>
</feature>
<evidence type="ECO:0000313" key="4">
    <source>
        <dbReference type="Proteomes" id="UP001597059"/>
    </source>
</evidence>
<keyword evidence="1" id="KW-0812">Transmembrane</keyword>
<comment type="caution">
    <text evidence="3">The sequence shown here is derived from an EMBL/GenBank/DDBJ whole genome shotgun (WGS) entry which is preliminary data.</text>
</comment>
<proteinExistence type="predicted"/>
<feature type="transmembrane region" description="Helical" evidence="1">
    <location>
        <begin position="150"/>
        <end position="176"/>
    </location>
</feature>
<dbReference type="Proteomes" id="UP001597059">
    <property type="component" value="Unassembled WGS sequence"/>
</dbReference>
<reference evidence="4" key="1">
    <citation type="journal article" date="2019" name="Int. J. Syst. Evol. Microbiol.">
        <title>The Global Catalogue of Microorganisms (GCM) 10K type strain sequencing project: providing services to taxonomists for standard genome sequencing and annotation.</title>
        <authorList>
            <consortium name="The Broad Institute Genomics Platform"/>
            <consortium name="The Broad Institute Genome Sequencing Center for Infectious Disease"/>
            <person name="Wu L."/>
            <person name="Ma J."/>
        </authorList>
    </citation>
    <scope>NUCLEOTIDE SEQUENCE [LARGE SCALE GENOMIC DNA]</scope>
    <source>
        <strain evidence="4">JCM 30774</strain>
    </source>
</reference>
<dbReference type="RefSeq" id="WP_377366260.1">
    <property type="nucleotide sequence ID" value="NZ_JBHTMN010000007.1"/>
</dbReference>
<feature type="transmembrane region" description="Helical" evidence="1">
    <location>
        <begin position="30"/>
        <end position="50"/>
    </location>
</feature>
<feature type="transmembrane region" description="Helical" evidence="1">
    <location>
        <begin position="335"/>
        <end position="361"/>
    </location>
</feature>
<feature type="transmembrane region" description="Helical" evidence="1">
    <location>
        <begin position="442"/>
        <end position="464"/>
    </location>
</feature>
<feature type="transmembrane region" description="Helical" evidence="1">
    <location>
        <begin position="257"/>
        <end position="275"/>
    </location>
</feature>
<evidence type="ECO:0000313" key="3">
    <source>
        <dbReference type="EMBL" id="MFD1383084.1"/>
    </source>
</evidence>
<sequence>MSQNKDTLEAGQVVLGDQDDGNRCFTQSDYLKFIIPSLIGALFFLVPIFIDGKVTIGMGVISDYFKLVLKDYLPGITVFLLSFSAVLSVVFSLFISPKKKALQSIFKVSLPWLLLRVLGAVFVICTWQEVGPEWIWDRNTGGVVLYDLAPALITFFFFASLLLPLLVDFGLMEFVGTLVRNVFRTIFRLPGRSSIDAVASWIGSGTVGVLITTQQYEGGFYSKRESAVIATNFSIASIAFSLVVASFIGIDHLFIEFYASVLIAGLIAAIITPRLPPLCWKKDEYVEGVGKQLTEDNHGDISLFRWGLHQAVARASKAPKAGQVVKMGLHNVADIWFGLLPLVMAIGTIAMALTEYTQIFVWLSKPIIPLLDLLQIPEAAKAAPAFLVGFADMFLPAIVGKGIESELTRFVIAGVSMTQLIYMSEVGLLLMKSKIPLNFVELAVIFILRTLITLPIIALLGHWWV</sequence>
<evidence type="ECO:0000256" key="1">
    <source>
        <dbReference type="SAM" id="Phobius"/>
    </source>
</evidence>
<accession>A0ABW4AZT3</accession>